<organism evidence="1 2">
    <name type="scientific">Claviceps africana</name>
    <dbReference type="NCBI Taxonomy" id="83212"/>
    <lineage>
        <taxon>Eukaryota</taxon>
        <taxon>Fungi</taxon>
        <taxon>Dikarya</taxon>
        <taxon>Ascomycota</taxon>
        <taxon>Pezizomycotina</taxon>
        <taxon>Sordariomycetes</taxon>
        <taxon>Hypocreomycetidae</taxon>
        <taxon>Hypocreales</taxon>
        <taxon>Clavicipitaceae</taxon>
        <taxon>Claviceps</taxon>
    </lineage>
</organism>
<sequence length="299" mass="32388">MPHACVNHSNICPKWSRNTAPVLTVKSGSEITFHLRHGYNNLITPISLPSDLRGLDTNQKVPIFGPVAVEGAIPGHVLRVDILELTTAVCGWTAILLNSGLLKDEFPGPRLRIWDLIEGIRIPTLPFLGVMGVVPSHNAEPDTVPPYDFGGNMDCKHLAEGSSLYLPVQAEGALFSCGDGHAAQGDGKICGTAIGTPMKARLRFTLEKNKPWIKSPHYLTSSGVTKSYLRGQEYAAIGVDGHLLEATKKGVRGAIAWLVGEKGLTREVLPGGRFEDCRSSGPAQLCRRMFDSLEHFCEC</sequence>
<keyword evidence="2" id="KW-1185">Reference proteome</keyword>
<evidence type="ECO:0000313" key="1">
    <source>
        <dbReference type="EMBL" id="KAG5925307.1"/>
    </source>
</evidence>
<comment type="caution">
    <text evidence="1">The sequence shown here is derived from an EMBL/GenBank/DDBJ whole genome shotgun (WGS) entry which is preliminary data.</text>
</comment>
<dbReference type="OrthoDB" id="3335528at2759"/>
<dbReference type="PANTHER" id="PTHR31891:SF1">
    <property type="entry name" value="FORMAMIDASE C869.04-RELATED"/>
    <property type="match status" value="1"/>
</dbReference>
<dbReference type="PANTHER" id="PTHR31891">
    <property type="entry name" value="FORMAMIDASE C869.04-RELATED"/>
    <property type="match status" value="1"/>
</dbReference>
<evidence type="ECO:0000313" key="2">
    <source>
        <dbReference type="Proteomes" id="UP000811619"/>
    </source>
</evidence>
<gene>
    <name evidence="1" type="ORF">E4U42_004426</name>
</gene>
<dbReference type="Proteomes" id="UP000811619">
    <property type="component" value="Unassembled WGS sequence"/>
</dbReference>
<reference evidence="1" key="1">
    <citation type="journal article" date="2020" name="bioRxiv">
        <title>Whole genome comparisons of ergot fungi reveals the divergence and evolution of species within the genus Claviceps are the result of varying mechanisms driving genome evolution and host range expansion.</title>
        <authorList>
            <person name="Wyka S.A."/>
            <person name="Mondo S.J."/>
            <person name="Liu M."/>
            <person name="Dettman J."/>
            <person name="Nalam V."/>
            <person name="Broders K.D."/>
        </authorList>
    </citation>
    <scope>NUCLEOTIDE SEQUENCE</scope>
    <source>
        <strain evidence="1">CCC 489</strain>
    </source>
</reference>
<accession>A0A8K0J5B1</accession>
<dbReference type="Gene3D" id="2.60.120.580">
    <property type="entry name" value="Acetamidase/Formamidase-like domains"/>
    <property type="match status" value="1"/>
</dbReference>
<dbReference type="EMBL" id="SRPY01000388">
    <property type="protein sequence ID" value="KAG5925307.1"/>
    <property type="molecule type" value="Genomic_DNA"/>
</dbReference>
<dbReference type="GO" id="GO:0016811">
    <property type="term" value="F:hydrolase activity, acting on carbon-nitrogen (but not peptide) bonds, in linear amides"/>
    <property type="evidence" value="ECO:0007669"/>
    <property type="project" value="InterPro"/>
</dbReference>
<protein>
    <submittedName>
        <fullName evidence="1">Uncharacterized protein</fullName>
    </submittedName>
</protein>
<name>A0A8K0J5B1_9HYPO</name>
<dbReference type="AlphaFoldDB" id="A0A8K0J5B1"/>
<dbReference type="SUPFAM" id="SSF141130">
    <property type="entry name" value="Acetamidase/Formamidase-like"/>
    <property type="match status" value="1"/>
</dbReference>
<proteinExistence type="predicted"/>
<dbReference type="Pfam" id="PF03069">
    <property type="entry name" value="FmdA_AmdA"/>
    <property type="match status" value="2"/>
</dbReference>
<dbReference type="InterPro" id="IPR004304">
    <property type="entry name" value="FmdA_AmdA"/>
</dbReference>